<dbReference type="RefSeq" id="WP_089274862.1">
    <property type="nucleotide sequence ID" value="NZ_FZOC01000005.1"/>
</dbReference>
<evidence type="ECO:0000259" key="3">
    <source>
        <dbReference type="Pfam" id="PF17836"/>
    </source>
</evidence>
<dbReference type="SUPFAM" id="SSF51161">
    <property type="entry name" value="Trimeric LpxA-like enzymes"/>
    <property type="match status" value="1"/>
</dbReference>
<sequence>MKIVVLGASGHGQVVADILFQMWTKGREMELVGFLDDDPALAGTRILGLPVLGTLADLSSVPHDCVALGIGDNAARARVYAELAKARKHFVTAIHPSAILAPDVIVGEGAVLAAGAIANPGARIGENAVLNTGASIDHHCVLGPHAHVAPGAHLAGGVHVGEGALVGIGACAVQGVAIGAWSTVGAGAAVTQDVPERACVGGVPARPL</sequence>
<feature type="binding site" evidence="2">
    <location>
        <position position="147"/>
    </location>
    <ligand>
        <name>acetyl-CoA</name>
        <dbReference type="ChEBI" id="CHEBI:57288"/>
    </ligand>
</feature>
<dbReference type="PANTHER" id="PTHR43300:SF7">
    <property type="entry name" value="UDP-N-ACETYLBACILLOSAMINE N-ACETYLTRANSFERASE"/>
    <property type="match status" value="1"/>
</dbReference>
<feature type="binding site" evidence="2">
    <location>
        <position position="168"/>
    </location>
    <ligand>
        <name>acetyl-CoA</name>
        <dbReference type="ChEBI" id="CHEBI:57288"/>
    </ligand>
</feature>
<dbReference type="PANTHER" id="PTHR43300">
    <property type="entry name" value="ACETYLTRANSFERASE"/>
    <property type="match status" value="1"/>
</dbReference>
<dbReference type="Proteomes" id="UP000198324">
    <property type="component" value="Unassembled WGS sequence"/>
</dbReference>
<dbReference type="Gene3D" id="2.160.10.10">
    <property type="entry name" value="Hexapeptide repeat proteins"/>
    <property type="match status" value="1"/>
</dbReference>
<dbReference type="InterPro" id="IPR050179">
    <property type="entry name" value="Trans_hexapeptide_repeat"/>
</dbReference>
<evidence type="ECO:0000313" key="4">
    <source>
        <dbReference type="EMBL" id="SNS08573.1"/>
    </source>
</evidence>
<keyword evidence="4" id="KW-0012">Acyltransferase</keyword>
<dbReference type="InterPro" id="IPR041561">
    <property type="entry name" value="PglD_N"/>
</dbReference>
<evidence type="ECO:0000256" key="2">
    <source>
        <dbReference type="PIRSR" id="PIRSR620019-2"/>
    </source>
</evidence>
<dbReference type="CDD" id="cd03360">
    <property type="entry name" value="LbH_AT_putative"/>
    <property type="match status" value="1"/>
</dbReference>
<comment type="similarity">
    <text evidence="1">Belongs to the transferase hexapeptide repeat family.</text>
</comment>
<dbReference type="OrthoDB" id="9801456at2"/>
<dbReference type="Pfam" id="PF17836">
    <property type="entry name" value="PglD_N"/>
    <property type="match status" value="1"/>
</dbReference>
<dbReference type="InterPro" id="IPR020019">
    <property type="entry name" value="AcTrfase_PglD-like"/>
</dbReference>
<dbReference type="Gene3D" id="3.40.50.20">
    <property type="match status" value="1"/>
</dbReference>
<evidence type="ECO:0000313" key="5">
    <source>
        <dbReference type="Proteomes" id="UP000198324"/>
    </source>
</evidence>
<protein>
    <submittedName>
        <fullName evidence="4">Sugar O-acyltransferase, sialic acid O-acetyltransferase NeuD family</fullName>
    </submittedName>
</protein>
<accession>A0A239BN98</accession>
<dbReference type="Pfam" id="PF00132">
    <property type="entry name" value="Hexapep"/>
    <property type="match status" value="1"/>
</dbReference>
<dbReference type="GO" id="GO:0016746">
    <property type="term" value="F:acyltransferase activity"/>
    <property type="evidence" value="ECO:0007669"/>
    <property type="project" value="UniProtKB-KW"/>
</dbReference>
<dbReference type="EMBL" id="FZOC01000005">
    <property type="protein sequence ID" value="SNS08573.1"/>
    <property type="molecule type" value="Genomic_DNA"/>
</dbReference>
<evidence type="ECO:0000256" key="1">
    <source>
        <dbReference type="ARBA" id="ARBA00007274"/>
    </source>
</evidence>
<reference evidence="4 5" key="1">
    <citation type="submission" date="2017-06" db="EMBL/GenBank/DDBJ databases">
        <authorList>
            <person name="Kim H.J."/>
            <person name="Triplett B.A."/>
        </authorList>
    </citation>
    <scope>NUCLEOTIDE SEQUENCE [LARGE SCALE GENOMIC DNA]</scope>
    <source>
        <strain evidence="4 5">DSM 13116</strain>
    </source>
</reference>
<gene>
    <name evidence="4" type="ORF">SAMN04488503_2661</name>
</gene>
<proteinExistence type="inferred from homology"/>
<dbReference type="InterPro" id="IPR001451">
    <property type="entry name" value="Hexapep"/>
</dbReference>
<feature type="domain" description="PglD N-terminal" evidence="3">
    <location>
        <begin position="2"/>
        <end position="83"/>
    </location>
</feature>
<keyword evidence="4" id="KW-0808">Transferase</keyword>
<organism evidence="4 5">
    <name type="scientific">Humidesulfovibrio mexicanus</name>
    <dbReference type="NCBI Taxonomy" id="147047"/>
    <lineage>
        <taxon>Bacteria</taxon>
        <taxon>Pseudomonadati</taxon>
        <taxon>Thermodesulfobacteriota</taxon>
        <taxon>Desulfovibrionia</taxon>
        <taxon>Desulfovibrionales</taxon>
        <taxon>Desulfovibrionaceae</taxon>
        <taxon>Humidesulfovibrio</taxon>
    </lineage>
</organism>
<dbReference type="InterPro" id="IPR011004">
    <property type="entry name" value="Trimer_LpxA-like_sf"/>
</dbReference>
<feature type="binding site" evidence="2">
    <location>
        <position position="71"/>
    </location>
    <ligand>
        <name>substrate</name>
    </ligand>
</feature>
<dbReference type="AlphaFoldDB" id="A0A239BN98"/>
<feature type="binding site" evidence="2">
    <location>
        <begin position="9"/>
        <end position="11"/>
    </location>
    <ligand>
        <name>substrate</name>
    </ligand>
</feature>
<keyword evidence="5" id="KW-1185">Reference proteome</keyword>
<name>A0A239BN98_9BACT</name>
<dbReference type="NCBIfam" id="TIGR03570">
    <property type="entry name" value="NeuD_NnaD"/>
    <property type="match status" value="1"/>
</dbReference>